<evidence type="ECO:0000256" key="4">
    <source>
        <dbReference type="ARBA" id="ARBA00022795"/>
    </source>
</evidence>
<dbReference type="PIRSF" id="PIRSF039090">
    <property type="entry name" value="Flis"/>
    <property type="match status" value="1"/>
</dbReference>
<dbReference type="GO" id="GO:0044780">
    <property type="term" value="P:bacterial-type flagellum assembly"/>
    <property type="evidence" value="ECO:0007669"/>
    <property type="project" value="InterPro"/>
</dbReference>
<evidence type="ECO:0000256" key="1">
    <source>
        <dbReference type="ARBA" id="ARBA00004514"/>
    </source>
</evidence>
<dbReference type="NCBIfam" id="TIGR00208">
    <property type="entry name" value="fliS"/>
    <property type="match status" value="1"/>
</dbReference>
<dbReference type="Gene3D" id="1.20.120.340">
    <property type="entry name" value="Flagellar protein FliS"/>
    <property type="match status" value="1"/>
</dbReference>
<dbReference type="EMBL" id="CP002048">
    <property type="protein sequence ID" value="ADI02636.1"/>
    <property type="molecule type" value="Genomic_DNA"/>
</dbReference>
<keyword evidence="7" id="KW-0282">Flagellum</keyword>
<keyword evidence="3 6" id="KW-0963">Cytoplasm</keyword>
<keyword evidence="5" id="KW-0143">Chaperone</keyword>
<comment type="similarity">
    <text evidence="2 6">Belongs to the FliS family.</text>
</comment>
<keyword evidence="7" id="KW-0969">Cilium</keyword>
<dbReference type="RefSeq" id="WP_013176038.1">
    <property type="nucleotide sequence ID" value="NC_014220.1"/>
</dbReference>
<dbReference type="Proteomes" id="UP000000378">
    <property type="component" value="Chromosome"/>
</dbReference>
<organism evidence="7 8">
    <name type="scientific">Syntrophothermus lipocalidus (strain DSM 12680 / TGB-C1)</name>
    <dbReference type="NCBI Taxonomy" id="643648"/>
    <lineage>
        <taxon>Bacteria</taxon>
        <taxon>Bacillati</taxon>
        <taxon>Bacillota</taxon>
        <taxon>Clostridia</taxon>
        <taxon>Eubacteriales</taxon>
        <taxon>Syntrophomonadaceae</taxon>
        <taxon>Syntrophothermus</taxon>
    </lineage>
</organism>
<dbReference type="InterPro" id="IPR036584">
    <property type="entry name" value="FliS_sf"/>
</dbReference>
<dbReference type="GO" id="GO:0005829">
    <property type="term" value="C:cytosol"/>
    <property type="evidence" value="ECO:0007669"/>
    <property type="project" value="UniProtKB-SubCell"/>
</dbReference>
<reference evidence="8" key="1">
    <citation type="journal article" date="2010" name="Stand. Genomic Sci.">
        <title>Complete genome sequence of Syntrophothermus lipocalidus type strain (TGB-C1T).</title>
        <authorList>
            <consortium name="US DOE Joint Genome Institute (JGI-PGF)"/>
            <person name="Djao O."/>
            <person name="Zhang X."/>
            <person name="Lucas S."/>
            <person name="Lapidus A."/>
            <person name="Glavina Del Rio T."/>
            <person name="Nolan M."/>
            <person name="Tice H."/>
            <person name="Cheng J."/>
            <person name="Han C."/>
            <person name="Tapia R."/>
            <person name="Goodwin L."/>
            <person name="Pitluck S."/>
            <person name="Liolios K."/>
            <person name="Ivanova N."/>
            <person name="Mavromatis K."/>
            <person name="Mikhailova N."/>
            <person name="Ovchinnikova G."/>
            <person name="Pati A."/>
            <person name="Brambilla E."/>
            <person name="Chen A."/>
            <person name="Palaniappan K."/>
            <person name="Land M."/>
            <person name="Hauser L."/>
            <person name="Chang Y."/>
            <person name="Jeffries C."/>
            <person name="Rohde M."/>
            <person name="Sikorski J."/>
            <person name="Spring S."/>
            <person name="Goker M."/>
            <person name="Detter J."/>
            <person name="Woyke T."/>
            <person name="Bristow J."/>
            <person name="Eisen J."/>
            <person name="Markowitz V."/>
            <person name="Hugenholtz P."/>
            <person name="Kyrpides N."/>
            <person name="Klenk H."/>
        </authorList>
    </citation>
    <scope>NUCLEOTIDE SEQUENCE [LARGE SCALE GENOMIC DNA]</scope>
    <source>
        <strain evidence="8">DSM 12680 / TGB-C1</strain>
    </source>
</reference>
<dbReference type="AlphaFoldDB" id="D7CPK1"/>
<dbReference type="CDD" id="cd16098">
    <property type="entry name" value="FliS"/>
    <property type="match status" value="1"/>
</dbReference>
<accession>D7CPK1</accession>
<dbReference type="eggNOG" id="COG1516">
    <property type="taxonomic scope" value="Bacteria"/>
</dbReference>
<dbReference type="SUPFAM" id="SSF101116">
    <property type="entry name" value="Flagellar export chaperone FliS"/>
    <property type="match status" value="1"/>
</dbReference>
<comment type="subcellular location">
    <subcellularLocation>
        <location evidence="1 6">Cytoplasm</location>
        <location evidence="1 6">Cytosol</location>
    </subcellularLocation>
</comment>
<dbReference type="InterPro" id="IPR003713">
    <property type="entry name" value="FliS"/>
</dbReference>
<sequence length="141" mass="15797">MSVNINAYQQYRNSTVETASPGALLLMLYDAAIQNLEGAKRAIEGNDMAGAHNYLTRAQDIVLELMSTLNMEYQISKSLWSLYDYLYRQLVQANVKKSVELVEEVYGFMTELRDTWREAVRKAGRTAAVSGGKSQGICMEG</sequence>
<evidence type="ECO:0000256" key="6">
    <source>
        <dbReference type="PIRNR" id="PIRNR039090"/>
    </source>
</evidence>
<dbReference type="PANTHER" id="PTHR34773:SF1">
    <property type="entry name" value="FLAGELLAR SECRETION CHAPERONE FLIS"/>
    <property type="match status" value="1"/>
</dbReference>
<dbReference type="GO" id="GO:0071973">
    <property type="term" value="P:bacterial-type flagellum-dependent cell motility"/>
    <property type="evidence" value="ECO:0007669"/>
    <property type="project" value="TreeGrafter"/>
</dbReference>
<protein>
    <recommendedName>
        <fullName evidence="6">Flagellar secretion chaperone FliS</fullName>
    </recommendedName>
</protein>
<proteinExistence type="inferred from homology"/>
<evidence type="ECO:0000313" key="7">
    <source>
        <dbReference type="EMBL" id="ADI02636.1"/>
    </source>
</evidence>
<name>D7CPK1_SYNLT</name>
<keyword evidence="8" id="KW-1185">Reference proteome</keyword>
<evidence type="ECO:0000256" key="2">
    <source>
        <dbReference type="ARBA" id="ARBA00008787"/>
    </source>
</evidence>
<dbReference type="Pfam" id="PF02561">
    <property type="entry name" value="FliS"/>
    <property type="match status" value="1"/>
</dbReference>
<reference evidence="7 8" key="2">
    <citation type="journal article" date="2010" name="Stand. Genomic Sci.">
        <title>Complete genome sequence of Syntrophothermus lipocalidus type strain (TGB-C1).</title>
        <authorList>
            <person name="Djao O.D."/>
            <person name="Zhang X."/>
            <person name="Lucas S."/>
            <person name="Lapidus A."/>
            <person name="Del Rio T.G."/>
            <person name="Nolan M."/>
            <person name="Tice H."/>
            <person name="Cheng J.F."/>
            <person name="Han C."/>
            <person name="Tapia R."/>
            <person name="Goodwin L."/>
            <person name="Pitluck S."/>
            <person name="Liolios K."/>
            <person name="Ivanova N."/>
            <person name="Mavromatis K."/>
            <person name="Mikhailova N."/>
            <person name="Ovchinnikova G."/>
            <person name="Pati A."/>
            <person name="Brambilla E."/>
            <person name="Chen A."/>
            <person name="Palaniappan K."/>
            <person name="Land M."/>
            <person name="Hauser L."/>
            <person name="Chang Y.J."/>
            <person name="Jeffries C.D."/>
            <person name="Rohde M."/>
            <person name="Sikorski J."/>
            <person name="Spring S."/>
            <person name="Goker M."/>
            <person name="Detter J.C."/>
            <person name="Woyke T."/>
            <person name="Bristow J."/>
            <person name="Eisen J.A."/>
            <person name="Markowitz V."/>
            <person name="Hugenholtz P."/>
            <person name="Kyrpides N.C."/>
            <person name="Klenk H.P."/>
        </authorList>
    </citation>
    <scope>NUCLEOTIDE SEQUENCE [LARGE SCALE GENOMIC DNA]</scope>
    <source>
        <strain evidence="8">DSM 12680 / TGB-C1</strain>
    </source>
</reference>
<evidence type="ECO:0000256" key="5">
    <source>
        <dbReference type="ARBA" id="ARBA00023186"/>
    </source>
</evidence>
<evidence type="ECO:0000256" key="3">
    <source>
        <dbReference type="ARBA" id="ARBA00022490"/>
    </source>
</evidence>
<keyword evidence="7" id="KW-0966">Cell projection</keyword>
<dbReference type="STRING" id="643648.Slip_1882"/>
<dbReference type="HOGENOM" id="CLU_080373_3_2_9"/>
<dbReference type="OrthoDB" id="1524959at2"/>
<evidence type="ECO:0000313" key="8">
    <source>
        <dbReference type="Proteomes" id="UP000000378"/>
    </source>
</evidence>
<gene>
    <name evidence="7" type="ordered locus">Slip_1882</name>
</gene>
<keyword evidence="4 6" id="KW-1005">Bacterial flagellum biogenesis</keyword>
<dbReference type="KEGG" id="slp:Slip_1882"/>
<dbReference type="PANTHER" id="PTHR34773">
    <property type="entry name" value="FLAGELLAR SECRETION CHAPERONE FLIS"/>
    <property type="match status" value="1"/>
</dbReference>